<evidence type="ECO:0000313" key="3">
    <source>
        <dbReference type="EMBL" id="RMX26431.1"/>
    </source>
</evidence>
<reference evidence="2" key="2">
    <citation type="journal article" date="2018" name="Genome Announc.">
        <title>Fifty-Six Draft Genome Sequences of 10 Lactobacillus Species from 22 Commercial Dietary Supplements.</title>
        <authorList>
            <person name="Gangiredla J."/>
            <person name="Barnaba T.J."/>
            <person name="Mammel M.K."/>
            <person name="Lacher D.W."/>
            <person name="Elkins C.A."/>
            <person name="Lampel K.A."/>
            <person name="Whitehouse C.A."/>
            <person name="Tartera C."/>
        </authorList>
    </citation>
    <scope>NUCLEOTIDE SEQUENCE</scope>
    <source>
        <strain evidence="2">DS12_10</strain>
    </source>
</reference>
<evidence type="ECO:0000313" key="4">
    <source>
        <dbReference type="Proteomes" id="UP000027731"/>
    </source>
</evidence>
<dbReference type="EMBL" id="QAZN01000022">
    <property type="protein sequence ID" value="PTV02148.1"/>
    <property type="molecule type" value="Genomic_DNA"/>
</dbReference>
<reference evidence="3 6" key="3">
    <citation type="journal article" date="2018" name="J Appl Environ Microbiol">
        <title>The gut symbionts Lactobacillus reuteri R2lc and 2010 encode a polyketide synthase cluster that activates the mammalian aryl-hydrocarbon receptor.</title>
        <authorList>
            <person name="Ozcam M."/>
            <person name="Roos S."/>
            <person name="Van Pijkeren J.P."/>
        </authorList>
    </citation>
    <scope>NUCLEOTIDE SEQUENCE [LARGE SCALE GENOMIC DNA]</scope>
    <source>
        <strain evidence="3 6">R2lc</strain>
    </source>
</reference>
<keyword evidence="1" id="KW-0808">Transferase</keyword>
<proteinExistence type="predicted"/>
<comment type="caution">
    <text evidence="1">The sequence shown here is derived from an EMBL/GenBank/DDBJ whole genome shotgun (WGS) entry which is preliminary data.</text>
</comment>
<dbReference type="PANTHER" id="PTHR38451">
    <property type="entry name" value="TRNA (ADENINE(22)-N(1))-METHYLTRANSFERASE"/>
    <property type="match status" value="1"/>
</dbReference>
<dbReference type="AlphaFoldDB" id="A0A073JM68"/>
<reference evidence="1 4" key="1">
    <citation type="submission" date="2014-06" db="EMBL/GenBank/DDBJ databases">
        <title>Genetic determinant of reutericyclin biosynthesis of Lactobacillus reuteri.</title>
        <authorList>
            <person name="Lin X."/>
            <person name="Duar R."/>
            <person name="Walter J."/>
            <person name="Gaenzle M."/>
        </authorList>
    </citation>
    <scope>NUCLEOTIDE SEQUENCE [LARGE SCALE GENOMIC DNA]</scope>
    <source>
        <strain evidence="1 4">LTH2584</strain>
    </source>
</reference>
<dbReference type="Proteomes" id="UP000244083">
    <property type="component" value="Unassembled WGS sequence"/>
</dbReference>
<evidence type="ECO:0000313" key="1">
    <source>
        <dbReference type="EMBL" id="KEK13862.1"/>
    </source>
</evidence>
<dbReference type="SUPFAM" id="SSF53335">
    <property type="entry name" value="S-adenosyl-L-methionine-dependent methyltransferases"/>
    <property type="match status" value="1"/>
</dbReference>
<sequence length="238" mass="26706">MIFVDEKHLSARLACVASLVPAGARVADIGSDHAYLPAALVLDGKIDFAIAGEVVKGPYENAVHEIKDHQLEGQVIPRLADGLAAIEPADKVDTITIAGMGGSLIASILEKGKDKLTEIKRLVLQPNVGESQLREWLMNNHYQIMTEKIIEEDNHIYEIIVAEPSVVPFRYSKYELDFGPFLLENKSPIFKKKWREYLQREAHVIDQMQKAQQPPVKKINEINQFLSQVKEAIADDNR</sequence>
<dbReference type="PIRSF" id="PIRSF018637">
    <property type="entry name" value="TrmK"/>
    <property type="match status" value="1"/>
</dbReference>
<dbReference type="Pfam" id="PF04816">
    <property type="entry name" value="TrmK"/>
    <property type="match status" value="1"/>
</dbReference>
<evidence type="ECO:0000313" key="6">
    <source>
        <dbReference type="Proteomes" id="UP000276940"/>
    </source>
</evidence>
<dbReference type="InterPro" id="IPR006901">
    <property type="entry name" value="TrmK"/>
</dbReference>
<evidence type="ECO:0000313" key="2">
    <source>
        <dbReference type="EMBL" id="PTV02148.1"/>
    </source>
</evidence>
<dbReference type="EMBL" id="PTLS01000018">
    <property type="protein sequence ID" value="RMX26431.1"/>
    <property type="molecule type" value="Genomic_DNA"/>
</dbReference>
<dbReference type="PANTHER" id="PTHR38451:SF1">
    <property type="entry name" value="TRNA (ADENINE(22)-N(1))-METHYLTRANSFERASE"/>
    <property type="match status" value="1"/>
</dbReference>
<dbReference type="GO" id="GO:0160105">
    <property type="term" value="F:tRNA (adenine(22)-N1)-methyltransferase activity"/>
    <property type="evidence" value="ECO:0007669"/>
    <property type="project" value="InterPro"/>
</dbReference>
<dbReference type="Proteomes" id="UP000276940">
    <property type="component" value="Unassembled WGS sequence"/>
</dbReference>
<dbReference type="InterPro" id="IPR029063">
    <property type="entry name" value="SAM-dependent_MTases_sf"/>
</dbReference>
<reference evidence="5" key="4">
    <citation type="submission" date="2018-04" db="EMBL/GenBank/DDBJ databases">
        <title>Draft Genome Sequences of 10 Lactobacillus Species from 22 Commercial Probiotic Products.</title>
        <authorList>
            <person name="Gangiredla J."/>
            <person name="Barnaba T.J."/>
            <person name="Mammel M.K."/>
            <person name="Lacher D.W."/>
            <person name="Elkins C.A."/>
            <person name="Lampel K.A."/>
            <person name="Whitehouse C.A."/>
            <person name="Tartera C."/>
        </authorList>
    </citation>
    <scope>NUCLEOTIDE SEQUENCE [LARGE SCALE GENOMIC DNA]</scope>
    <source>
        <strain evidence="5">DS12_10</strain>
    </source>
</reference>
<dbReference type="EMBL" id="JOSX01000023">
    <property type="protein sequence ID" value="KEK13862.1"/>
    <property type="molecule type" value="Genomic_DNA"/>
</dbReference>
<dbReference type="Proteomes" id="UP000027731">
    <property type="component" value="Unassembled WGS sequence"/>
</dbReference>
<dbReference type="PATRIC" id="fig|1598.90.peg.2054"/>
<name>A0A073JM68_LIMRT</name>
<gene>
    <name evidence="3" type="ORF">C5O77_02045</name>
    <name evidence="2" type="ORF">DB325_09155</name>
    <name evidence="1" type="ORF">LR3_09580</name>
</gene>
<dbReference type="Gene3D" id="3.40.50.150">
    <property type="entry name" value="Vaccinia Virus protein VP39"/>
    <property type="match status" value="1"/>
</dbReference>
<protein>
    <submittedName>
        <fullName evidence="1">SAM-dependent methyltransferase</fullName>
    </submittedName>
    <submittedName>
        <fullName evidence="2">tRNA (Adenine-N(1))-methyltransferase</fullName>
    </submittedName>
</protein>
<evidence type="ECO:0000313" key="5">
    <source>
        <dbReference type="Proteomes" id="UP000244083"/>
    </source>
</evidence>
<dbReference type="GO" id="GO:0032259">
    <property type="term" value="P:methylation"/>
    <property type="evidence" value="ECO:0007669"/>
    <property type="project" value="UniProtKB-KW"/>
</dbReference>
<organism evidence="1 4">
    <name type="scientific">Limosilactobacillus reuteri</name>
    <name type="common">Lactobacillus reuteri</name>
    <dbReference type="NCBI Taxonomy" id="1598"/>
    <lineage>
        <taxon>Bacteria</taxon>
        <taxon>Bacillati</taxon>
        <taxon>Bacillota</taxon>
        <taxon>Bacilli</taxon>
        <taxon>Lactobacillales</taxon>
        <taxon>Lactobacillaceae</taxon>
        <taxon>Limosilactobacillus</taxon>
    </lineage>
</organism>
<dbReference type="Gene3D" id="1.10.287.1890">
    <property type="match status" value="1"/>
</dbReference>
<accession>A0A073JM68</accession>
<keyword evidence="1" id="KW-0489">Methyltransferase</keyword>